<accession>A0A377BAN3</accession>
<dbReference type="SUPFAM" id="SSF53448">
    <property type="entry name" value="Nucleotide-diphospho-sugar transferases"/>
    <property type="match status" value="1"/>
</dbReference>
<evidence type="ECO:0000313" key="2">
    <source>
        <dbReference type="Proteomes" id="UP000254052"/>
    </source>
</evidence>
<protein>
    <submittedName>
        <fullName evidence="1">CTP:phosphocholine cytidylyltransferase involved in choline phosphorylation for cell surface LPS epitopes</fullName>
    </submittedName>
</protein>
<gene>
    <name evidence="1" type="ORF">NCTC9962_04255</name>
</gene>
<keyword evidence="1" id="KW-0548">Nucleotidyltransferase</keyword>
<reference evidence="1 2" key="1">
    <citation type="submission" date="2018-06" db="EMBL/GenBank/DDBJ databases">
        <authorList>
            <consortium name="Pathogen Informatics"/>
            <person name="Doyle S."/>
        </authorList>
    </citation>
    <scope>NUCLEOTIDE SEQUENCE [LARGE SCALE GENOMIC DNA]</scope>
    <source>
        <strain evidence="1 2">NCTC9962</strain>
    </source>
</reference>
<dbReference type="AlphaFoldDB" id="A0A377BAN3"/>
<dbReference type="Gene3D" id="3.90.550.10">
    <property type="entry name" value="Spore Coat Polysaccharide Biosynthesis Protein SpsA, Chain A"/>
    <property type="match status" value="1"/>
</dbReference>
<keyword evidence="1" id="KW-0808">Transferase</keyword>
<proteinExistence type="predicted"/>
<dbReference type="EMBL" id="UGED01000009">
    <property type="protein sequence ID" value="STL53366.1"/>
    <property type="molecule type" value="Genomic_DNA"/>
</dbReference>
<name>A0A377BAN3_ECOLX</name>
<dbReference type="InterPro" id="IPR029044">
    <property type="entry name" value="Nucleotide-diphossugar_trans"/>
</dbReference>
<evidence type="ECO:0000313" key="1">
    <source>
        <dbReference type="EMBL" id="STL53366.1"/>
    </source>
</evidence>
<sequence length="96" mass="11161">MLSYGCRISILDYQLNAYRKAGISDVYIIVGYEGDKIKTHCKYIKDLNITIIENDEYEITNNMYSLFLVKKYVYNKSFILNNADLAISGRYNKTHG</sequence>
<dbReference type="GO" id="GO:0016779">
    <property type="term" value="F:nucleotidyltransferase activity"/>
    <property type="evidence" value="ECO:0007669"/>
    <property type="project" value="UniProtKB-KW"/>
</dbReference>
<dbReference type="Proteomes" id="UP000254052">
    <property type="component" value="Unassembled WGS sequence"/>
</dbReference>
<organism evidence="1 2">
    <name type="scientific">Escherichia coli</name>
    <dbReference type="NCBI Taxonomy" id="562"/>
    <lineage>
        <taxon>Bacteria</taxon>
        <taxon>Pseudomonadati</taxon>
        <taxon>Pseudomonadota</taxon>
        <taxon>Gammaproteobacteria</taxon>
        <taxon>Enterobacterales</taxon>
        <taxon>Enterobacteriaceae</taxon>
        <taxon>Escherichia</taxon>
    </lineage>
</organism>